<accession>A0A921U5R6</accession>
<dbReference type="Proteomes" id="UP000807115">
    <property type="component" value="Chromosome 9"/>
</dbReference>
<keyword evidence="2" id="KW-0472">Membrane</keyword>
<feature type="compositionally biased region" description="Basic and acidic residues" evidence="1">
    <location>
        <begin position="10"/>
        <end position="20"/>
    </location>
</feature>
<keyword evidence="2" id="KW-0812">Transmembrane</keyword>
<evidence type="ECO:0000313" key="3">
    <source>
        <dbReference type="EMBL" id="KAG0518815.1"/>
    </source>
</evidence>
<keyword evidence="2" id="KW-1133">Transmembrane helix</keyword>
<feature type="region of interest" description="Disordered" evidence="1">
    <location>
        <begin position="1"/>
        <end position="39"/>
    </location>
</feature>
<sequence length="87" mass="9232">MAVLQGQSWTEERQRKETKQGGESGLMAESSGPGSDSGDSIGDWGCRVLVAWYHGMACLLAFVPIVLVLACLQQSVPLPPPLPPPVV</sequence>
<comment type="caution">
    <text evidence="3">The sequence shown here is derived from an EMBL/GenBank/DDBJ whole genome shotgun (WGS) entry which is preliminary data.</text>
</comment>
<reference evidence="3" key="2">
    <citation type="submission" date="2020-10" db="EMBL/GenBank/DDBJ databases">
        <authorList>
            <person name="Cooper E.A."/>
            <person name="Brenton Z.W."/>
            <person name="Flinn B.S."/>
            <person name="Jenkins J."/>
            <person name="Shu S."/>
            <person name="Flowers D."/>
            <person name="Luo F."/>
            <person name="Wang Y."/>
            <person name="Xia P."/>
            <person name="Barry K."/>
            <person name="Daum C."/>
            <person name="Lipzen A."/>
            <person name="Yoshinaga Y."/>
            <person name="Schmutz J."/>
            <person name="Saski C."/>
            <person name="Vermerris W."/>
            <person name="Kresovich S."/>
        </authorList>
    </citation>
    <scope>NUCLEOTIDE SEQUENCE</scope>
</reference>
<organism evidence="3 4">
    <name type="scientific">Sorghum bicolor</name>
    <name type="common">Sorghum</name>
    <name type="synonym">Sorghum vulgare</name>
    <dbReference type="NCBI Taxonomy" id="4558"/>
    <lineage>
        <taxon>Eukaryota</taxon>
        <taxon>Viridiplantae</taxon>
        <taxon>Streptophyta</taxon>
        <taxon>Embryophyta</taxon>
        <taxon>Tracheophyta</taxon>
        <taxon>Spermatophyta</taxon>
        <taxon>Magnoliopsida</taxon>
        <taxon>Liliopsida</taxon>
        <taxon>Poales</taxon>
        <taxon>Poaceae</taxon>
        <taxon>PACMAD clade</taxon>
        <taxon>Panicoideae</taxon>
        <taxon>Andropogonodae</taxon>
        <taxon>Andropogoneae</taxon>
        <taxon>Sorghinae</taxon>
        <taxon>Sorghum</taxon>
    </lineage>
</organism>
<evidence type="ECO:0000313" key="4">
    <source>
        <dbReference type="Proteomes" id="UP000807115"/>
    </source>
</evidence>
<name>A0A921U5R6_SORBI</name>
<evidence type="ECO:0000256" key="1">
    <source>
        <dbReference type="SAM" id="MobiDB-lite"/>
    </source>
</evidence>
<feature type="compositionally biased region" description="Low complexity" evidence="1">
    <location>
        <begin position="30"/>
        <end position="39"/>
    </location>
</feature>
<feature type="transmembrane region" description="Helical" evidence="2">
    <location>
        <begin position="51"/>
        <end position="72"/>
    </location>
</feature>
<reference evidence="3" key="1">
    <citation type="journal article" date="2019" name="BMC Genomics">
        <title>A new reference genome for Sorghum bicolor reveals high levels of sequence similarity between sweet and grain genotypes: implications for the genetics of sugar metabolism.</title>
        <authorList>
            <person name="Cooper E.A."/>
            <person name="Brenton Z.W."/>
            <person name="Flinn B.S."/>
            <person name="Jenkins J."/>
            <person name="Shu S."/>
            <person name="Flowers D."/>
            <person name="Luo F."/>
            <person name="Wang Y."/>
            <person name="Xia P."/>
            <person name="Barry K."/>
            <person name="Daum C."/>
            <person name="Lipzen A."/>
            <person name="Yoshinaga Y."/>
            <person name="Schmutz J."/>
            <person name="Saski C."/>
            <person name="Vermerris W."/>
            <person name="Kresovich S."/>
        </authorList>
    </citation>
    <scope>NUCLEOTIDE SEQUENCE</scope>
</reference>
<dbReference type="EMBL" id="CM027688">
    <property type="protein sequence ID" value="KAG0518815.1"/>
    <property type="molecule type" value="Genomic_DNA"/>
</dbReference>
<proteinExistence type="predicted"/>
<dbReference type="AlphaFoldDB" id="A0A921U5R6"/>
<protein>
    <submittedName>
        <fullName evidence="3">Uncharacterized protein</fullName>
    </submittedName>
</protein>
<gene>
    <name evidence="3" type="ORF">BDA96_09G209600</name>
</gene>
<evidence type="ECO:0000256" key="2">
    <source>
        <dbReference type="SAM" id="Phobius"/>
    </source>
</evidence>